<dbReference type="GO" id="GO:0046872">
    <property type="term" value="F:metal ion binding"/>
    <property type="evidence" value="ECO:0007669"/>
    <property type="project" value="UniProtKB-KW"/>
</dbReference>
<keyword evidence="1" id="KW-0479">Metal-binding</keyword>
<name>A0A380JCD9_STRDO</name>
<dbReference type="InterPro" id="IPR011060">
    <property type="entry name" value="RibuloseP-bd_barrel"/>
</dbReference>
<dbReference type="Proteomes" id="UP000254082">
    <property type="component" value="Unassembled WGS sequence"/>
</dbReference>
<keyword evidence="2 3" id="KW-0413">Isomerase</keyword>
<dbReference type="Pfam" id="PF00834">
    <property type="entry name" value="Ribul_P_3_epim"/>
    <property type="match status" value="1"/>
</dbReference>
<keyword evidence="4" id="KW-1185">Reference proteome</keyword>
<accession>A0A380JCD9</accession>
<evidence type="ECO:0000313" key="3">
    <source>
        <dbReference type="EMBL" id="SUN35738.1"/>
    </source>
</evidence>
<dbReference type="EMBL" id="UHFA01000002">
    <property type="protein sequence ID" value="SUN35738.1"/>
    <property type="molecule type" value="Genomic_DNA"/>
</dbReference>
<protein>
    <submittedName>
        <fullName evidence="3">Allulose-6-phosphate 3-epimerase</fullName>
        <ecNumber evidence="3">5.1.3.-</ecNumber>
    </submittedName>
</protein>
<evidence type="ECO:0000256" key="1">
    <source>
        <dbReference type="ARBA" id="ARBA00022723"/>
    </source>
</evidence>
<reference evidence="3 4" key="1">
    <citation type="submission" date="2018-06" db="EMBL/GenBank/DDBJ databases">
        <authorList>
            <consortium name="Pathogen Informatics"/>
            <person name="Doyle S."/>
        </authorList>
    </citation>
    <scope>NUCLEOTIDE SEQUENCE [LARGE SCALE GENOMIC DNA]</scope>
    <source>
        <strain evidence="4">NCTC 11391</strain>
    </source>
</reference>
<evidence type="ECO:0000256" key="2">
    <source>
        <dbReference type="ARBA" id="ARBA00023235"/>
    </source>
</evidence>
<dbReference type="AlphaFoldDB" id="A0A380JCD9"/>
<dbReference type="GO" id="GO:0016857">
    <property type="term" value="F:racemase and epimerase activity, acting on carbohydrates and derivatives"/>
    <property type="evidence" value="ECO:0007669"/>
    <property type="project" value="InterPro"/>
</dbReference>
<organism evidence="3 4">
    <name type="scientific">Streptococcus downei MFe28</name>
    <dbReference type="NCBI Taxonomy" id="764290"/>
    <lineage>
        <taxon>Bacteria</taxon>
        <taxon>Bacillati</taxon>
        <taxon>Bacillota</taxon>
        <taxon>Bacilli</taxon>
        <taxon>Lactobacillales</taxon>
        <taxon>Streptococcaceae</taxon>
        <taxon>Streptococcus</taxon>
    </lineage>
</organism>
<proteinExistence type="predicted"/>
<evidence type="ECO:0000313" key="4">
    <source>
        <dbReference type="Proteomes" id="UP000254082"/>
    </source>
</evidence>
<dbReference type="SUPFAM" id="SSF51366">
    <property type="entry name" value="Ribulose-phoshate binding barrel"/>
    <property type="match status" value="1"/>
</dbReference>
<gene>
    <name evidence="3" type="primary">alsE_2</name>
    <name evidence="3" type="ORF">NCTC11391_00777</name>
</gene>
<dbReference type="EC" id="5.1.3.-" evidence="3"/>
<sequence length="92" mass="10601">MTVDPGFAGQRFLESTLDKIVQLRELRQEKGYHYLIEMDGSSNRKTFKCIDQANPDIYVIGRSGLFAVTDNIEESWARMCQDYQDMTGKTVE</sequence>
<dbReference type="InterPro" id="IPR000056">
    <property type="entry name" value="Ribul_P_3_epim-like"/>
</dbReference>
<dbReference type="Gene3D" id="3.20.20.70">
    <property type="entry name" value="Aldolase class I"/>
    <property type="match status" value="1"/>
</dbReference>
<dbReference type="GO" id="GO:0005975">
    <property type="term" value="P:carbohydrate metabolic process"/>
    <property type="evidence" value="ECO:0007669"/>
    <property type="project" value="InterPro"/>
</dbReference>
<dbReference type="InterPro" id="IPR013785">
    <property type="entry name" value="Aldolase_TIM"/>
</dbReference>